<comment type="caution">
    <text evidence="1">The sequence shown here is derived from an EMBL/GenBank/DDBJ whole genome shotgun (WGS) entry which is preliminary data.</text>
</comment>
<reference evidence="1" key="1">
    <citation type="submission" date="2023-01" db="EMBL/GenBank/DDBJ databases">
        <title>Genome sequencing of Photorhabdus bodei 09-20.</title>
        <authorList>
            <person name="Kalindamar S."/>
            <person name="Kumru S."/>
        </authorList>
    </citation>
    <scope>NUCLEOTIDE SEQUENCE</scope>
    <source>
        <strain evidence="1">09-20</strain>
    </source>
</reference>
<dbReference type="Pfam" id="PF06952">
    <property type="entry name" value="PsiA"/>
    <property type="match status" value="1"/>
</dbReference>
<gene>
    <name evidence="1" type="ORF">PH362_24750</name>
</gene>
<dbReference type="Proteomes" id="UP001212996">
    <property type="component" value="Unassembled WGS sequence"/>
</dbReference>
<dbReference type="EMBL" id="JAQMFO010000071">
    <property type="protein sequence ID" value="MDB6375007.1"/>
    <property type="molecule type" value="Genomic_DNA"/>
</dbReference>
<dbReference type="InterPro" id="IPR009713">
    <property type="entry name" value="Uncharacterised_PsiA"/>
</dbReference>
<protein>
    <submittedName>
        <fullName evidence="1">Plasmid SOS inhibition protein A</fullName>
    </submittedName>
</protein>
<dbReference type="RefSeq" id="WP_271868002.1">
    <property type="nucleotide sequence ID" value="NZ_JAQMFO010000071.1"/>
</dbReference>
<organism evidence="1 2">
    <name type="scientific">Photorhabdus bodei</name>
    <dbReference type="NCBI Taxonomy" id="2029681"/>
    <lineage>
        <taxon>Bacteria</taxon>
        <taxon>Pseudomonadati</taxon>
        <taxon>Pseudomonadota</taxon>
        <taxon>Gammaproteobacteria</taxon>
        <taxon>Enterobacterales</taxon>
        <taxon>Morganellaceae</taxon>
        <taxon>Photorhabdus</taxon>
    </lineage>
</organism>
<name>A0AAW6BSR5_9GAMM</name>
<sequence>MIPNHLSLVPVNSFQYAAMQAIITVEDKRVCGKKLGCHPYARAFFRHLCGSKGGISSTDLRRAVFNYSPRNRDGAPKEQYIEALDRLIESRGEVCSFPLSGSTVNDYFPEVKYRQNERNNRQWDIRFSRNNKIEEKERQQKRRRYQKKIGQAEIELAFTTPSELLAWYKRQERQGIYDDDLINMVQAWSQRFTNLRNGAFYAGQPLWSIMDDIREELAGRSVIEQWLDVLMLPNKLENEHG</sequence>
<dbReference type="AlphaFoldDB" id="A0AAW6BSR5"/>
<accession>A0AAW6BSR5</accession>
<evidence type="ECO:0000313" key="1">
    <source>
        <dbReference type="EMBL" id="MDB6375007.1"/>
    </source>
</evidence>
<proteinExistence type="predicted"/>
<evidence type="ECO:0000313" key="2">
    <source>
        <dbReference type="Proteomes" id="UP001212996"/>
    </source>
</evidence>